<dbReference type="AlphaFoldDB" id="A0ABD0QIF4"/>
<feature type="transmembrane region" description="Helical" evidence="1">
    <location>
        <begin position="93"/>
        <end position="115"/>
    </location>
</feature>
<protein>
    <submittedName>
        <fullName evidence="2">Uncharacterized protein</fullName>
    </submittedName>
</protein>
<dbReference type="PANTHER" id="PTHR21063:SF4">
    <property type="entry name" value="CD48 ANTIGEN-RELATED"/>
    <property type="match status" value="1"/>
</dbReference>
<gene>
    <name evidence="2" type="ORF">M9458_021175</name>
</gene>
<dbReference type="Proteomes" id="UP001529510">
    <property type="component" value="Unassembled WGS sequence"/>
</dbReference>
<name>A0ABD0QIF4_CIRMR</name>
<evidence type="ECO:0000313" key="3">
    <source>
        <dbReference type="Proteomes" id="UP001529510"/>
    </source>
</evidence>
<proteinExistence type="predicted"/>
<keyword evidence="3" id="KW-1185">Reference proteome</keyword>
<keyword evidence="1" id="KW-0472">Membrane</keyword>
<dbReference type="PANTHER" id="PTHR21063">
    <property type="entry name" value="LFA-3"/>
    <property type="match status" value="1"/>
</dbReference>
<feature type="transmembrane region" description="Helical" evidence="1">
    <location>
        <begin position="12"/>
        <end position="32"/>
    </location>
</feature>
<accession>A0ABD0QIF4</accession>
<keyword evidence="1" id="KW-0812">Transmembrane</keyword>
<keyword evidence="1" id="KW-1133">Transmembrane helix</keyword>
<reference evidence="2 3" key="1">
    <citation type="submission" date="2024-05" db="EMBL/GenBank/DDBJ databases">
        <title>Genome sequencing and assembly of Indian major carp, Cirrhinus mrigala (Hamilton, 1822).</title>
        <authorList>
            <person name="Mohindra V."/>
            <person name="Chowdhury L.M."/>
            <person name="Lal K."/>
            <person name="Jena J.K."/>
        </authorList>
    </citation>
    <scope>NUCLEOTIDE SEQUENCE [LARGE SCALE GENOMIC DNA]</scope>
    <source>
        <strain evidence="2">CM1030</strain>
        <tissue evidence="2">Blood</tissue>
    </source>
</reference>
<evidence type="ECO:0000256" key="1">
    <source>
        <dbReference type="SAM" id="Phobius"/>
    </source>
</evidence>
<evidence type="ECO:0000313" key="2">
    <source>
        <dbReference type="EMBL" id="KAL0185478.1"/>
    </source>
</evidence>
<sequence length="134" mass="14613">SSACSCHLQILYSISIIIIIISVQACAAVFSVECEKQFIVQHHLSLPLELEDQDQNSYRCVLNNSLTEQTQHLDITELSHTCSDSGCNSAEAVFRLVVTALVGVAAAAAVVLLLYDIRSRRAEQERAHVPTSAT</sequence>
<dbReference type="EMBL" id="JAMKFB020000009">
    <property type="protein sequence ID" value="KAL0185478.1"/>
    <property type="molecule type" value="Genomic_DNA"/>
</dbReference>
<feature type="non-terminal residue" evidence="2">
    <location>
        <position position="1"/>
    </location>
</feature>
<organism evidence="2 3">
    <name type="scientific">Cirrhinus mrigala</name>
    <name type="common">Mrigala</name>
    <dbReference type="NCBI Taxonomy" id="683832"/>
    <lineage>
        <taxon>Eukaryota</taxon>
        <taxon>Metazoa</taxon>
        <taxon>Chordata</taxon>
        <taxon>Craniata</taxon>
        <taxon>Vertebrata</taxon>
        <taxon>Euteleostomi</taxon>
        <taxon>Actinopterygii</taxon>
        <taxon>Neopterygii</taxon>
        <taxon>Teleostei</taxon>
        <taxon>Ostariophysi</taxon>
        <taxon>Cypriniformes</taxon>
        <taxon>Cyprinidae</taxon>
        <taxon>Labeoninae</taxon>
        <taxon>Labeonini</taxon>
        <taxon>Cirrhinus</taxon>
    </lineage>
</organism>
<comment type="caution">
    <text evidence="2">The sequence shown here is derived from an EMBL/GenBank/DDBJ whole genome shotgun (WGS) entry which is preliminary data.</text>
</comment>